<dbReference type="GO" id="GO:0005524">
    <property type="term" value="F:ATP binding"/>
    <property type="evidence" value="ECO:0007669"/>
    <property type="project" value="TreeGrafter"/>
</dbReference>
<evidence type="ECO:0000313" key="1">
    <source>
        <dbReference type="EMBL" id="SVC57782.1"/>
    </source>
</evidence>
<dbReference type="GO" id="GO:0008233">
    <property type="term" value="F:peptidase activity"/>
    <property type="evidence" value="ECO:0007669"/>
    <property type="project" value="TreeGrafter"/>
</dbReference>
<reference evidence="1" key="1">
    <citation type="submission" date="2018-05" db="EMBL/GenBank/DDBJ databases">
        <authorList>
            <person name="Lanie J.A."/>
            <person name="Ng W.-L."/>
            <person name="Kazmierczak K.M."/>
            <person name="Andrzejewski T.M."/>
            <person name="Davidsen T.M."/>
            <person name="Wayne K.J."/>
            <person name="Tettelin H."/>
            <person name="Glass J.I."/>
            <person name="Rusch D."/>
            <person name="Podicherti R."/>
            <person name="Tsui H.-C.T."/>
            <person name="Winkler M.E."/>
        </authorList>
    </citation>
    <scope>NUCLEOTIDE SEQUENCE</scope>
</reference>
<dbReference type="GO" id="GO:0070490">
    <property type="term" value="P:protein pupylation"/>
    <property type="evidence" value="ECO:0007669"/>
    <property type="project" value="TreeGrafter"/>
</dbReference>
<dbReference type="GO" id="GO:0010498">
    <property type="term" value="P:proteasomal protein catabolic process"/>
    <property type="evidence" value="ECO:0007669"/>
    <property type="project" value="InterPro"/>
</dbReference>
<proteinExistence type="predicted"/>
<dbReference type="GO" id="GO:0019941">
    <property type="term" value="P:modification-dependent protein catabolic process"/>
    <property type="evidence" value="ECO:0007669"/>
    <property type="project" value="InterPro"/>
</dbReference>
<dbReference type="InterPro" id="IPR004347">
    <property type="entry name" value="Pup_ligase/deamidase"/>
</dbReference>
<dbReference type="GO" id="GO:0016811">
    <property type="term" value="F:hydrolase activity, acting on carbon-nitrogen (but not peptide) bonds, in linear amides"/>
    <property type="evidence" value="ECO:0007669"/>
    <property type="project" value="TreeGrafter"/>
</dbReference>
<dbReference type="PANTHER" id="PTHR42307:SF2">
    <property type="entry name" value="PUP DEAMIDASE_DEPUPYLASE"/>
    <property type="match status" value="1"/>
</dbReference>
<protein>
    <recommendedName>
        <fullName evidence="2">Peptidase</fullName>
    </recommendedName>
</protein>
<dbReference type="PANTHER" id="PTHR42307">
    <property type="entry name" value="PUP DEAMIDASE/DEPUPYLASE"/>
    <property type="match status" value="1"/>
</dbReference>
<dbReference type="EMBL" id="UINC01098908">
    <property type="protein sequence ID" value="SVC57782.1"/>
    <property type="molecule type" value="Genomic_DNA"/>
</dbReference>
<dbReference type="AlphaFoldDB" id="A0A382NDG4"/>
<organism evidence="1">
    <name type="scientific">marine metagenome</name>
    <dbReference type="NCBI Taxonomy" id="408172"/>
    <lineage>
        <taxon>unclassified sequences</taxon>
        <taxon>metagenomes</taxon>
        <taxon>ecological metagenomes</taxon>
    </lineage>
</organism>
<dbReference type="Pfam" id="PF03136">
    <property type="entry name" value="Pup_ligase"/>
    <property type="match status" value="1"/>
</dbReference>
<feature type="non-terminal residue" evidence="1">
    <location>
        <position position="359"/>
    </location>
</feature>
<name>A0A382NDG4_9ZZZZ</name>
<sequence length="359" mass="40933">MANRLFGIETEYGIQVDGVCDLDVVVESMELIRCYLREDFVARWDYGLENPRKDMRGFEVDELLNDKDELDHLQRDRARKIPIKELKSDLIIANGARLYNDHTHPEYSTPECLTLRELVALDRAGELIVLHCARRRTQTRGSGTVRLYKNNTDFEGHSYGCHENYLLPREIPFQKVIHGLLPFLVTRQIFSGAGKVGVEGEGVSRVDPINYQLSQRSDFFEVIASVDTMTRRPLVNTRDEPHADSSLYRRLHIIIGDANMCEWATAVKGGSLSLVLDLLEEDALPAFELADPVGAVRSISRDYSRAWAVELADRRCTSALEIQRAHQQSAAERYAGRDDETDWVLEQWREALKALESDP</sequence>
<accession>A0A382NDG4</accession>
<gene>
    <name evidence="1" type="ORF">METZ01_LOCUS310636</name>
</gene>
<evidence type="ECO:0008006" key="2">
    <source>
        <dbReference type="Google" id="ProtNLM"/>
    </source>
</evidence>